<comment type="function">
    <text evidence="8">Catalyzes the attachment of glutamate to tRNA(Glu) in a two-step reaction: glutamate is first activated by ATP to form Glu-AMP and then transferred to the acceptor end of tRNA(Glu).</text>
</comment>
<dbReference type="GO" id="GO:0000049">
    <property type="term" value="F:tRNA binding"/>
    <property type="evidence" value="ECO:0007669"/>
    <property type="project" value="InterPro"/>
</dbReference>
<dbReference type="EMBL" id="LR778114">
    <property type="protein sequence ID" value="CAB1130159.1"/>
    <property type="molecule type" value="Genomic_DNA"/>
</dbReference>
<evidence type="ECO:0000259" key="9">
    <source>
        <dbReference type="Pfam" id="PF00749"/>
    </source>
</evidence>
<dbReference type="NCBIfam" id="TIGR00464">
    <property type="entry name" value="gltX_bact"/>
    <property type="match status" value="1"/>
</dbReference>
<dbReference type="GO" id="GO:0008270">
    <property type="term" value="F:zinc ion binding"/>
    <property type="evidence" value="ECO:0007669"/>
    <property type="project" value="InterPro"/>
</dbReference>
<evidence type="ECO:0000256" key="2">
    <source>
        <dbReference type="ARBA" id="ARBA00022490"/>
    </source>
</evidence>
<comment type="subunit">
    <text evidence="8">Monomer.</text>
</comment>
<feature type="short sequence motif" description="'KMSKS' region" evidence="8">
    <location>
        <begin position="248"/>
        <end position="252"/>
    </location>
</feature>
<gene>
    <name evidence="8 11" type="primary">gltX</name>
    <name evidence="11" type="ORF">R50_2670</name>
</gene>
<dbReference type="PANTHER" id="PTHR43311">
    <property type="entry name" value="GLUTAMATE--TRNA LIGASE"/>
    <property type="match status" value="1"/>
</dbReference>
<dbReference type="FunFam" id="3.40.50.620:FF:000045">
    <property type="entry name" value="Glutamate--tRNA ligase, mitochondrial"/>
    <property type="match status" value="1"/>
</dbReference>
<keyword evidence="4 8" id="KW-0547">Nucleotide-binding</keyword>
<comment type="similarity">
    <text evidence="1 8">Belongs to the class-I aminoacyl-tRNA synthetase family. Glutamate--tRNA ligase type 1 subfamily.</text>
</comment>
<evidence type="ECO:0000256" key="8">
    <source>
        <dbReference type="HAMAP-Rule" id="MF_00022"/>
    </source>
</evidence>
<accession>A0A6F8ZJJ6</accession>
<dbReference type="Gene3D" id="3.40.50.620">
    <property type="entry name" value="HUPs"/>
    <property type="match status" value="1"/>
</dbReference>
<feature type="short sequence motif" description="'HIGH' region" evidence="8">
    <location>
        <begin position="9"/>
        <end position="19"/>
    </location>
</feature>
<evidence type="ECO:0000259" key="10">
    <source>
        <dbReference type="Pfam" id="PF19269"/>
    </source>
</evidence>
<dbReference type="InterPro" id="IPR004527">
    <property type="entry name" value="Glu-tRNA-ligase_bac/mito"/>
</dbReference>
<dbReference type="InterPro" id="IPR001412">
    <property type="entry name" value="aa-tRNA-synth_I_CS"/>
</dbReference>
<dbReference type="KEGG" id="hfv:R50_2670"/>
<keyword evidence="5 8" id="KW-0067">ATP-binding</keyword>
<dbReference type="PRINTS" id="PR00987">
    <property type="entry name" value="TRNASYNTHGLU"/>
</dbReference>
<dbReference type="Pfam" id="PF19269">
    <property type="entry name" value="Anticodon_2"/>
    <property type="match status" value="1"/>
</dbReference>
<evidence type="ECO:0000256" key="3">
    <source>
        <dbReference type="ARBA" id="ARBA00022598"/>
    </source>
</evidence>
<dbReference type="SUPFAM" id="SSF48163">
    <property type="entry name" value="An anticodon-binding domain of class I aminoacyl-tRNA synthetases"/>
    <property type="match status" value="1"/>
</dbReference>
<dbReference type="InterPro" id="IPR008925">
    <property type="entry name" value="aa_tRNA-synth_I_cd-bd_sf"/>
</dbReference>
<dbReference type="GO" id="GO:0005829">
    <property type="term" value="C:cytosol"/>
    <property type="evidence" value="ECO:0007669"/>
    <property type="project" value="TreeGrafter"/>
</dbReference>
<organism evidence="11 12">
    <name type="scientific">Candidatus Hydrogenisulfobacillus filiaventi</name>
    <dbReference type="NCBI Taxonomy" id="2707344"/>
    <lineage>
        <taxon>Bacteria</taxon>
        <taxon>Bacillati</taxon>
        <taxon>Bacillota</taxon>
        <taxon>Clostridia</taxon>
        <taxon>Eubacteriales</taxon>
        <taxon>Clostridiales Family XVII. Incertae Sedis</taxon>
        <taxon>Candidatus Hydrogenisulfobacillus</taxon>
    </lineage>
</organism>
<dbReference type="GO" id="GO:0006424">
    <property type="term" value="P:glutamyl-tRNA aminoacylation"/>
    <property type="evidence" value="ECO:0007669"/>
    <property type="project" value="UniProtKB-UniRule"/>
</dbReference>
<dbReference type="Gene3D" id="1.10.10.350">
    <property type="match status" value="1"/>
</dbReference>
<keyword evidence="2 8" id="KW-0963">Cytoplasm</keyword>
<dbReference type="InterPro" id="IPR045462">
    <property type="entry name" value="aa-tRNA-synth_I_cd-bd"/>
</dbReference>
<feature type="binding site" evidence="8">
    <location>
        <position position="251"/>
    </location>
    <ligand>
        <name>ATP</name>
        <dbReference type="ChEBI" id="CHEBI:30616"/>
    </ligand>
</feature>
<keyword evidence="12" id="KW-1185">Reference proteome</keyword>
<reference evidence="11 12" key="1">
    <citation type="submission" date="2020-02" db="EMBL/GenBank/DDBJ databases">
        <authorList>
            <person name="Hogendoorn C."/>
        </authorList>
    </citation>
    <scope>NUCLEOTIDE SEQUENCE [LARGE SCALE GENOMIC DNA]</scope>
    <source>
        <strain evidence="11">R501</strain>
    </source>
</reference>
<dbReference type="InterPro" id="IPR020752">
    <property type="entry name" value="Glu-tRNA-synth_I_codon-bd_sub1"/>
</dbReference>
<evidence type="ECO:0000256" key="7">
    <source>
        <dbReference type="ARBA" id="ARBA00023146"/>
    </source>
</evidence>
<evidence type="ECO:0000256" key="1">
    <source>
        <dbReference type="ARBA" id="ARBA00007894"/>
    </source>
</evidence>
<evidence type="ECO:0000313" key="12">
    <source>
        <dbReference type="Proteomes" id="UP000503399"/>
    </source>
</evidence>
<dbReference type="PROSITE" id="PS00178">
    <property type="entry name" value="AA_TRNA_LIGASE_I"/>
    <property type="match status" value="1"/>
</dbReference>
<dbReference type="Pfam" id="PF00749">
    <property type="entry name" value="tRNA-synt_1c"/>
    <property type="match status" value="1"/>
</dbReference>
<dbReference type="GO" id="GO:0005524">
    <property type="term" value="F:ATP binding"/>
    <property type="evidence" value="ECO:0007669"/>
    <property type="project" value="UniProtKB-UniRule"/>
</dbReference>
<dbReference type="CDD" id="cd00808">
    <property type="entry name" value="GluRS_core"/>
    <property type="match status" value="1"/>
</dbReference>
<dbReference type="EC" id="6.1.1.17" evidence="8"/>
<dbReference type="Gene3D" id="1.10.8.70">
    <property type="entry name" value="Glutamate-tRNA synthetase, class I, anticodon-binding domain 1"/>
    <property type="match status" value="1"/>
</dbReference>
<dbReference type="HAMAP" id="MF_00022">
    <property type="entry name" value="Glu_tRNA_synth_type1"/>
    <property type="match status" value="1"/>
</dbReference>
<dbReference type="Proteomes" id="UP000503399">
    <property type="component" value="Chromosome"/>
</dbReference>
<dbReference type="InterPro" id="IPR020058">
    <property type="entry name" value="Glu/Gln-tRNA-synth_Ib_cat-dom"/>
</dbReference>
<dbReference type="AlphaFoldDB" id="A0A6F8ZJJ6"/>
<comment type="subcellular location">
    <subcellularLocation>
        <location evidence="8">Cytoplasm</location>
    </subcellularLocation>
</comment>
<comment type="catalytic activity">
    <reaction evidence="8">
        <text>tRNA(Glu) + L-glutamate + ATP = L-glutamyl-tRNA(Glu) + AMP + diphosphate</text>
        <dbReference type="Rhea" id="RHEA:23540"/>
        <dbReference type="Rhea" id="RHEA-COMP:9663"/>
        <dbReference type="Rhea" id="RHEA-COMP:9680"/>
        <dbReference type="ChEBI" id="CHEBI:29985"/>
        <dbReference type="ChEBI" id="CHEBI:30616"/>
        <dbReference type="ChEBI" id="CHEBI:33019"/>
        <dbReference type="ChEBI" id="CHEBI:78442"/>
        <dbReference type="ChEBI" id="CHEBI:78520"/>
        <dbReference type="ChEBI" id="CHEBI:456215"/>
        <dbReference type="EC" id="6.1.1.17"/>
    </reaction>
</comment>
<dbReference type="InterPro" id="IPR020751">
    <property type="entry name" value="aa-tRNA-synth_I_codon-bd_sub2"/>
</dbReference>
<evidence type="ECO:0000256" key="6">
    <source>
        <dbReference type="ARBA" id="ARBA00022917"/>
    </source>
</evidence>
<dbReference type="InterPro" id="IPR049940">
    <property type="entry name" value="GluQ/Sye"/>
</dbReference>
<dbReference type="InterPro" id="IPR000924">
    <property type="entry name" value="Glu/Gln-tRNA-synth"/>
</dbReference>
<feature type="domain" description="Aminoacyl-tRNA synthetase class I anticodon-binding" evidence="10">
    <location>
        <begin position="331"/>
        <end position="473"/>
    </location>
</feature>
<keyword evidence="3 8" id="KW-0436">Ligase</keyword>
<name>A0A6F8ZJJ6_9FIRM</name>
<evidence type="ECO:0000313" key="11">
    <source>
        <dbReference type="EMBL" id="CAB1130159.1"/>
    </source>
</evidence>
<feature type="domain" description="Glutamyl/glutaminyl-tRNA synthetase class Ib catalytic" evidence="9">
    <location>
        <begin position="3"/>
        <end position="317"/>
    </location>
</feature>
<dbReference type="PANTHER" id="PTHR43311:SF2">
    <property type="entry name" value="GLUTAMATE--TRNA LIGASE, MITOCHONDRIAL-RELATED"/>
    <property type="match status" value="1"/>
</dbReference>
<dbReference type="InterPro" id="IPR014729">
    <property type="entry name" value="Rossmann-like_a/b/a_fold"/>
</dbReference>
<keyword evidence="6 8" id="KW-0648">Protein biosynthesis</keyword>
<evidence type="ECO:0000256" key="5">
    <source>
        <dbReference type="ARBA" id="ARBA00022840"/>
    </source>
</evidence>
<proteinExistence type="inferred from homology"/>
<evidence type="ECO:0000256" key="4">
    <source>
        <dbReference type="ARBA" id="ARBA00022741"/>
    </source>
</evidence>
<comment type="caution">
    <text evidence="8">Lacks conserved residue(s) required for the propagation of feature annotation.</text>
</comment>
<sequence>MLVRVRYAPSPTGTLHIGGARTALFNYLFARHTQGAFILRVEDTDRARLVPGSEERMMAGLRQLGLEWDEGPDVGGPYGPYRQSERLERYREAAAALVAAGAAYRCYCTPEELEEQRRARQAQGLPPRYPGTCRALTPEDWERRRGQPYVLRLKVPGEGQTVVDDLIRGRVVFENAVLDDFVIQKADGSPLYNFAVVLDDHDMAITHVIRGEEHLSNTPKQILVARALGFALPQYAHVPMILAPDRSKLSKRHGATAVEEYLEQGILPEALVNYLLLLGWSPVEEREIWDLGEAAAAFSLDRVQKTAAVYDYKKLEWMNGQYLRRVSVARLEEALAPFLARAGVTVEPQPPLAAVVELLRERARTLPELAEQVAYFYQAPATYDPKGVRKHFADPETAARLEGLARRLEAVEPWTRAGIEAAVDAEAAERGLARAALIHPARLAVTGRTVGPGLFELLEVLGRVATVDRLRRTAGNLDAIRSQAVAAAEGGPA</sequence>
<dbReference type="SUPFAM" id="SSF52374">
    <property type="entry name" value="Nucleotidylyl transferase"/>
    <property type="match status" value="1"/>
</dbReference>
<dbReference type="InterPro" id="IPR033910">
    <property type="entry name" value="GluRS_core"/>
</dbReference>
<keyword evidence="7 8" id="KW-0030">Aminoacyl-tRNA synthetase</keyword>
<protein>
    <recommendedName>
        <fullName evidence="8">Glutamate--tRNA ligase</fullName>
        <ecNumber evidence="8">6.1.1.17</ecNumber>
    </recommendedName>
    <alternativeName>
        <fullName evidence="8">Glutamyl-tRNA synthetase</fullName>
        <shortName evidence="8">GluRS</shortName>
    </alternativeName>
</protein>
<dbReference type="GO" id="GO:0004818">
    <property type="term" value="F:glutamate-tRNA ligase activity"/>
    <property type="evidence" value="ECO:0007669"/>
    <property type="project" value="UniProtKB-UniRule"/>
</dbReference>